<dbReference type="InterPro" id="IPR013655">
    <property type="entry name" value="PAS_fold_3"/>
</dbReference>
<comment type="caution">
    <text evidence="9">The sequence shown here is derived from an EMBL/GenBank/DDBJ whole genome shotgun (WGS) entry which is preliminary data.</text>
</comment>
<evidence type="ECO:0000313" key="9">
    <source>
        <dbReference type="EMBL" id="MFC4314508.1"/>
    </source>
</evidence>
<dbReference type="GO" id="GO:0005524">
    <property type="term" value="F:ATP binding"/>
    <property type="evidence" value="ECO:0007669"/>
    <property type="project" value="UniProtKB-KW"/>
</dbReference>
<dbReference type="InterPro" id="IPR003661">
    <property type="entry name" value="HisK_dim/P_dom"/>
</dbReference>
<dbReference type="EC" id="2.7.13.3" evidence="2"/>
<dbReference type="PANTHER" id="PTHR43304">
    <property type="entry name" value="PHYTOCHROME-LIKE PROTEIN CPH1"/>
    <property type="match status" value="1"/>
</dbReference>
<dbReference type="SMART" id="SM00388">
    <property type="entry name" value="HisKA"/>
    <property type="match status" value="1"/>
</dbReference>
<dbReference type="EMBL" id="JBHSDU010000015">
    <property type="protein sequence ID" value="MFC4314508.1"/>
    <property type="molecule type" value="Genomic_DNA"/>
</dbReference>
<evidence type="ECO:0000256" key="6">
    <source>
        <dbReference type="SAM" id="Phobius"/>
    </source>
</evidence>
<dbReference type="CDD" id="cd00082">
    <property type="entry name" value="HisKA"/>
    <property type="match status" value="1"/>
</dbReference>
<keyword evidence="3" id="KW-0597">Phosphoprotein</keyword>
<evidence type="ECO:0000256" key="3">
    <source>
        <dbReference type="ARBA" id="ARBA00022553"/>
    </source>
</evidence>
<dbReference type="PANTHER" id="PTHR43304:SF1">
    <property type="entry name" value="PAC DOMAIN-CONTAINING PROTEIN"/>
    <property type="match status" value="1"/>
</dbReference>
<keyword evidence="4" id="KW-0808">Transferase</keyword>
<feature type="transmembrane region" description="Helical" evidence="6">
    <location>
        <begin position="32"/>
        <end position="49"/>
    </location>
</feature>
<feature type="transmembrane region" description="Helical" evidence="6">
    <location>
        <begin position="293"/>
        <end position="312"/>
    </location>
</feature>
<dbReference type="PROSITE" id="PS50113">
    <property type="entry name" value="PAC"/>
    <property type="match status" value="1"/>
</dbReference>
<dbReference type="PRINTS" id="PR00344">
    <property type="entry name" value="BCTRLSENSOR"/>
</dbReference>
<gene>
    <name evidence="9" type="ORF">ACFPN2_35910</name>
</gene>
<dbReference type="Pfam" id="PF00512">
    <property type="entry name" value="HisKA"/>
    <property type="match status" value="1"/>
</dbReference>
<feature type="transmembrane region" description="Helical" evidence="6">
    <location>
        <begin position="95"/>
        <end position="113"/>
    </location>
</feature>
<dbReference type="Pfam" id="PF08447">
    <property type="entry name" value="PAS_3"/>
    <property type="match status" value="1"/>
</dbReference>
<accession>A0ABV8T697</accession>
<dbReference type="SUPFAM" id="SSF55785">
    <property type="entry name" value="PYP-like sensor domain (PAS domain)"/>
    <property type="match status" value="1"/>
</dbReference>
<feature type="transmembrane region" description="Helical" evidence="6">
    <location>
        <begin position="56"/>
        <end position="75"/>
    </location>
</feature>
<evidence type="ECO:0000256" key="2">
    <source>
        <dbReference type="ARBA" id="ARBA00012438"/>
    </source>
</evidence>
<evidence type="ECO:0000256" key="5">
    <source>
        <dbReference type="ARBA" id="ARBA00022777"/>
    </source>
</evidence>
<dbReference type="SUPFAM" id="SSF47384">
    <property type="entry name" value="Homodimeric domain of signal transducing histidine kinase"/>
    <property type="match status" value="1"/>
</dbReference>
<dbReference type="SMART" id="SM00086">
    <property type="entry name" value="PAC"/>
    <property type="match status" value="1"/>
</dbReference>
<comment type="catalytic activity">
    <reaction evidence="1">
        <text>ATP + protein L-histidine = ADP + protein N-phospho-L-histidine.</text>
        <dbReference type="EC" id="2.7.13.3"/>
    </reaction>
</comment>
<dbReference type="InterPro" id="IPR003594">
    <property type="entry name" value="HATPase_dom"/>
</dbReference>
<evidence type="ECO:0000259" key="7">
    <source>
        <dbReference type="PROSITE" id="PS50109"/>
    </source>
</evidence>
<protein>
    <recommendedName>
        <fullName evidence="2">histidine kinase</fullName>
        <ecNumber evidence="2">2.7.13.3</ecNumber>
    </recommendedName>
</protein>
<organism evidence="9 10">
    <name type="scientific">Steroidobacter flavus</name>
    <dbReference type="NCBI Taxonomy" id="1842136"/>
    <lineage>
        <taxon>Bacteria</taxon>
        <taxon>Pseudomonadati</taxon>
        <taxon>Pseudomonadota</taxon>
        <taxon>Gammaproteobacteria</taxon>
        <taxon>Steroidobacterales</taxon>
        <taxon>Steroidobacteraceae</taxon>
        <taxon>Steroidobacter</taxon>
    </lineage>
</organism>
<feature type="transmembrane region" description="Helical" evidence="6">
    <location>
        <begin position="187"/>
        <end position="207"/>
    </location>
</feature>
<dbReference type="InterPro" id="IPR004358">
    <property type="entry name" value="Sig_transdc_His_kin-like_C"/>
</dbReference>
<dbReference type="Pfam" id="PF02518">
    <property type="entry name" value="HATPase_c"/>
    <property type="match status" value="1"/>
</dbReference>
<name>A0ABV8T697_9GAMM</name>
<keyword evidence="9" id="KW-0547">Nucleotide-binding</keyword>
<keyword evidence="6" id="KW-1133">Transmembrane helix</keyword>
<dbReference type="NCBIfam" id="TIGR00229">
    <property type="entry name" value="sensory_box"/>
    <property type="match status" value="1"/>
</dbReference>
<keyword evidence="10" id="KW-1185">Reference proteome</keyword>
<feature type="domain" description="PAC" evidence="8">
    <location>
        <begin position="421"/>
        <end position="473"/>
    </location>
</feature>
<dbReference type="InterPro" id="IPR052162">
    <property type="entry name" value="Sensor_kinase/Photoreceptor"/>
</dbReference>
<dbReference type="InterPro" id="IPR005467">
    <property type="entry name" value="His_kinase_dom"/>
</dbReference>
<evidence type="ECO:0000313" key="10">
    <source>
        <dbReference type="Proteomes" id="UP001595904"/>
    </source>
</evidence>
<feature type="transmembrane region" description="Helical" evidence="6">
    <location>
        <begin position="263"/>
        <end position="281"/>
    </location>
</feature>
<dbReference type="SUPFAM" id="SSF55874">
    <property type="entry name" value="ATPase domain of HSP90 chaperone/DNA topoisomerase II/histidine kinase"/>
    <property type="match status" value="1"/>
</dbReference>
<dbReference type="SMART" id="SM00387">
    <property type="entry name" value="HATPase_c"/>
    <property type="match status" value="1"/>
</dbReference>
<keyword evidence="6" id="KW-0812">Transmembrane</keyword>
<keyword evidence="5" id="KW-0418">Kinase</keyword>
<feature type="transmembrane region" description="Helical" evidence="6">
    <location>
        <begin position="157"/>
        <end position="180"/>
    </location>
</feature>
<evidence type="ECO:0000256" key="1">
    <source>
        <dbReference type="ARBA" id="ARBA00000085"/>
    </source>
</evidence>
<dbReference type="Gene3D" id="3.30.450.20">
    <property type="entry name" value="PAS domain"/>
    <property type="match status" value="1"/>
</dbReference>
<dbReference type="Gene3D" id="3.30.565.10">
    <property type="entry name" value="Histidine kinase-like ATPase, C-terminal domain"/>
    <property type="match status" value="1"/>
</dbReference>
<feature type="transmembrane region" description="Helical" evidence="6">
    <location>
        <begin position="125"/>
        <end position="145"/>
    </location>
</feature>
<dbReference type="InterPro" id="IPR035965">
    <property type="entry name" value="PAS-like_dom_sf"/>
</dbReference>
<dbReference type="Gene3D" id="1.10.287.130">
    <property type="match status" value="1"/>
</dbReference>
<dbReference type="PROSITE" id="PS50109">
    <property type="entry name" value="HIS_KIN"/>
    <property type="match status" value="1"/>
</dbReference>
<evidence type="ECO:0000256" key="4">
    <source>
        <dbReference type="ARBA" id="ARBA00022679"/>
    </source>
</evidence>
<keyword evidence="9" id="KW-0067">ATP-binding</keyword>
<reference evidence="10" key="1">
    <citation type="journal article" date="2019" name="Int. J. Syst. Evol. Microbiol.">
        <title>The Global Catalogue of Microorganisms (GCM) 10K type strain sequencing project: providing services to taxonomists for standard genome sequencing and annotation.</title>
        <authorList>
            <consortium name="The Broad Institute Genomics Platform"/>
            <consortium name="The Broad Institute Genome Sequencing Center for Infectious Disease"/>
            <person name="Wu L."/>
            <person name="Ma J."/>
        </authorList>
    </citation>
    <scope>NUCLEOTIDE SEQUENCE [LARGE SCALE GENOMIC DNA]</scope>
    <source>
        <strain evidence="10">CGMCC 1.10759</strain>
    </source>
</reference>
<feature type="domain" description="Histidine kinase" evidence="7">
    <location>
        <begin position="509"/>
        <end position="723"/>
    </location>
</feature>
<keyword evidence="6" id="KW-0472">Membrane</keyword>
<evidence type="ECO:0000259" key="8">
    <source>
        <dbReference type="PROSITE" id="PS50113"/>
    </source>
</evidence>
<dbReference type="InterPro" id="IPR036097">
    <property type="entry name" value="HisK_dim/P_sf"/>
</dbReference>
<dbReference type="Proteomes" id="UP001595904">
    <property type="component" value="Unassembled WGS sequence"/>
</dbReference>
<dbReference type="CDD" id="cd00130">
    <property type="entry name" value="PAS"/>
    <property type="match status" value="1"/>
</dbReference>
<proteinExistence type="predicted"/>
<dbReference type="InterPro" id="IPR001610">
    <property type="entry name" value="PAC"/>
</dbReference>
<dbReference type="RefSeq" id="WP_380605737.1">
    <property type="nucleotide sequence ID" value="NZ_JBHSDU010000015.1"/>
</dbReference>
<dbReference type="InterPro" id="IPR000014">
    <property type="entry name" value="PAS"/>
</dbReference>
<sequence length="733" mass="82148">MKVWAVVLLLHTGLIASGLIDGRIATVVNDVLWLVSASAAAISSYRAAFSLQGRDRVAWLLFAFAATSWAAGQVVWNFLELYLDIESPFPSYADIGYLLFGPLMLVGLFVLRATQEERRMTWLRVANLGLILCSLTAVLITTLARPFERMPGSLGDALVVVVENGTIAIAFIVAVYFLWSYRWGDRLLAYGLVTLSLGVQMVTGMLYTRALIGDSYDTSNIFNAGWMLAFALHQWGAEAQVSAKAHGRAESFAVRQSQGWVEALVPSLLLVWVGVSAIYLADESTARTVHLRTLVLVAFAVILASREAWLYWQGQQLRVALDSSAHSLTRARERLQAVDSQRRDLERLIDVTARAGSVGLWEWEPATNAVRFSREWKRQLGYAEHEIPDEFTEWSKRLHPADYARIMGQLERFLRHPEAELSIEHRVRHRDGTYRWMLAQGSSLLDAEGRPSRVAGSLVDITPFKELEQSLRDSEGRYRELADALECRVTQRTRELSDAYRESRNFAHAVAHDLKAPLRAINGFCALLEQSASSKLSEAERSYLDRARQGSVRLAGLIDDLLDYSRLEHREQRLQPIDCRAFVRGLVDSMKERIEEAHAQVHIDLDSTPVLADSEGLRIALTNLIENALKFSKQTAQPRISIESSREYGRYLLKVRDNGIGFDVAYRDKIFEIFNRLHASGYEGTGIGLALVRKAVQRMEGEVWAESVPGEGATFSLSLKLAEMSETATATRA</sequence>
<dbReference type="InterPro" id="IPR036890">
    <property type="entry name" value="HATPase_C_sf"/>
</dbReference>
<dbReference type="InterPro" id="IPR000700">
    <property type="entry name" value="PAS-assoc_C"/>
</dbReference>